<feature type="region of interest" description="Disordered" evidence="1">
    <location>
        <begin position="232"/>
        <end position="254"/>
    </location>
</feature>
<evidence type="ECO:0000313" key="3">
    <source>
        <dbReference type="Proteomes" id="UP000001321"/>
    </source>
</evidence>
<dbReference type="EMBL" id="AM774417">
    <property type="protein sequence ID" value="CAP15195.1"/>
    <property type="molecule type" value="Genomic_DNA"/>
</dbReference>
<proteinExistence type="predicted"/>
<geneLocation type="plasmid" evidence="2 3">
    <name>PHS2</name>
</geneLocation>
<dbReference type="EnsemblBacteria" id="CAP15195">
    <property type="protein sequence ID" value="CAP15195"/>
    <property type="gene ID" value="OE_6016F"/>
</dbReference>
<sequence>MTEPCPNCSGSGVIKTDSETNNCTVCSGDGNVTQPCPDCHGGTNECNACHGKGTISCSNCTGGTYRCSECGGSGTEACSECSGGTNPCGECGSRGTQPCLNCDEGQVTCSTCEGNTVVPCSTCDEDGTVPCSHCEGDNQLVYAEAGEVSYQTSTEKELHSDLGVDREMFNKGSVESTKTETKISPETADRGGEWIERQEVKSKQLTTLRVRYAVSPDGEREEYVAYRIDGAVHAPDRPENPEDGTQSTESVPDSDCPYCEIQLNHRDPEAYLRHWTDGSCTRTLQSLPSDRPSQVPTDVWWDIKYEWPNSGVWQPPAESDAHKGSNIIGSIVSSVRNLLK</sequence>
<dbReference type="PANTHER" id="PTHR48465">
    <property type="entry name" value="PROTEIN SSUH2 HOMOLOG"/>
    <property type="match status" value="1"/>
</dbReference>
<reference evidence="2 3" key="1">
    <citation type="journal article" date="2008" name="Genomics">
        <title>Evolution in the laboratory: the genome of Halobacterium salinarum strain R1 compared to that of strain NRC-1.</title>
        <authorList>
            <person name="Pfeiffer F."/>
            <person name="Schuster S.C."/>
            <person name="Broicher A."/>
            <person name="Falb M."/>
            <person name="Palm P."/>
            <person name="Rodewald K."/>
            <person name="Ruepp A."/>
            <person name="Soppa J."/>
            <person name="Tittor J."/>
            <person name="Oesterhelt D."/>
        </authorList>
    </citation>
    <scope>NUCLEOTIDE SEQUENCE [LARGE SCALE GENOMIC DNA]</scope>
    <source>
        <strain evidence="3">ATCC 29341 / DSM 671 / R1</strain>
        <plasmid evidence="3">Plasmid PHS2</plasmid>
    </source>
</reference>
<gene>
    <name evidence="2" type="ordered locus">OE_6016F</name>
</gene>
<name>B0R9B7_HALS3</name>
<keyword evidence="2" id="KW-0614">Plasmid</keyword>
<dbReference type="Gene3D" id="6.20.20.10">
    <property type="match status" value="1"/>
</dbReference>
<evidence type="ECO:0000313" key="2">
    <source>
        <dbReference type="EMBL" id="CAP15195.1"/>
    </source>
</evidence>
<dbReference type="PANTHER" id="PTHR48465:SF1">
    <property type="entry name" value="PROTEIN SSUH2 HOMOLOG"/>
    <property type="match status" value="1"/>
</dbReference>
<dbReference type="KEGG" id="hsl:OE_6016F"/>
<dbReference type="Proteomes" id="UP000001321">
    <property type="component" value="Plasmid PHS2"/>
</dbReference>
<protein>
    <submittedName>
        <fullName evidence="2">Cysteine-rich protein</fullName>
    </submittedName>
</protein>
<dbReference type="HOGENOM" id="CLU_815362_0_0_2"/>
<dbReference type="AlphaFoldDB" id="B0R9B7"/>
<evidence type="ECO:0000256" key="1">
    <source>
        <dbReference type="SAM" id="MobiDB-lite"/>
    </source>
</evidence>
<accession>B0R9B7</accession>
<dbReference type="InterPro" id="IPR052789">
    <property type="entry name" value="SSUH2_homolog"/>
</dbReference>
<organism evidence="2 3">
    <name type="scientific">Halobacterium salinarum (strain ATCC 29341 / DSM 671 / R1)</name>
    <dbReference type="NCBI Taxonomy" id="478009"/>
    <lineage>
        <taxon>Archaea</taxon>
        <taxon>Methanobacteriati</taxon>
        <taxon>Methanobacteriota</taxon>
        <taxon>Stenosarchaea group</taxon>
        <taxon>Halobacteria</taxon>
        <taxon>Halobacteriales</taxon>
        <taxon>Halobacteriaceae</taxon>
        <taxon>Halobacterium</taxon>
        <taxon>Halobacterium salinarum NRC-34001</taxon>
    </lineage>
</organism>